<keyword evidence="2" id="KW-0560">Oxidoreductase</keyword>
<dbReference type="PRINTS" id="PR00385">
    <property type="entry name" value="P450"/>
</dbReference>
<keyword evidence="2" id="KW-0503">Monooxygenase</keyword>
<evidence type="ECO:0000313" key="3">
    <source>
        <dbReference type="EMBL" id="MFD0849725.1"/>
    </source>
</evidence>
<evidence type="ECO:0000256" key="1">
    <source>
        <dbReference type="ARBA" id="ARBA00010617"/>
    </source>
</evidence>
<keyword evidence="4" id="KW-1185">Reference proteome</keyword>
<evidence type="ECO:0000313" key="4">
    <source>
        <dbReference type="Proteomes" id="UP001597124"/>
    </source>
</evidence>
<dbReference type="InterPro" id="IPR001128">
    <property type="entry name" value="Cyt_P450"/>
</dbReference>
<dbReference type="PANTHER" id="PTHR46696">
    <property type="entry name" value="P450, PUTATIVE (EUROFUNG)-RELATED"/>
    <property type="match status" value="1"/>
</dbReference>
<dbReference type="InterPro" id="IPR036396">
    <property type="entry name" value="Cyt_P450_sf"/>
</dbReference>
<dbReference type="PANTHER" id="PTHR46696:SF6">
    <property type="entry name" value="P450, PUTATIVE (EUROFUNG)-RELATED"/>
    <property type="match status" value="1"/>
</dbReference>
<dbReference type="Gene3D" id="1.10.630.10">
    <property type="entry name" value="Cytochrome P450"/>
    <property type="match status" value="1"/>
</dbReference>
<comment type="similarity">
    <text evidence="1 2">Belongs to the cytochrome P450 family.</text>
</comment>
<dbReference type="Pfam" id="PF00067">
    <property type="entry name" value="p450"/>
    <property type="match status" value="1"/>
</dbReference>
<proteinExistence type="inferred from homology"/>
<organism evidence="3 4">
    <name type="scientific">Sphingosinicella xenopeptidilytica</name>
    <dbReference type="NCBI Taxonomy" id="364098"/>
    <lineage>
        <taxon>Bacteria</taxon>
        <taxon>Pseudomonadati</taxon>
        <taxon>Pseudomonadota</taxon>
        <taxon>Alphaproteobacteria</taxon>
        <taxon>Sphingomonadales</taxon>
        <taxon>Sphingosinicellaceae</taxon>
        <taxon>Sphingosinicella</taxon>
    </lineage>
</organism>
<dbReference type="PRINTS" id="PR00359">
    <property type="entry name" value="BP450"/>
</dbReference>
<protein>
    <submittedName>
        <fullName evidence="3">Cytochrome P450</fullName>
    </submittedName>
</protein>
<keyword evidence="2" id="KW-0479">Metal-binding</keyword>
<keyword evidence="2" id="KW-0408">Iron</keyword>
<evidence type="ECO:0000256" key="2">
    <source>
        <dbReference type="RuleBase" id="RU000461"/>
    </source>
</evidence>
<keyword evidence="2" id="KW-0349">Heme</keyword>
<gene>
    <name evidence="3" type="ORF">ACFQ00_15430</name>
</gene>
<dbReference type="Proteomes" id="UP001597124">
    <property type="component" value="Unassembled WGS sequence"/>
</dbReference>
<name>A0ABW3C5M6_SPHXN</name>
<dbReference type="EMBL" id="JBHTIK010000011">
    <property type="protein sequence ID" value="MFD0849725.1"/>
    <property type="molecule type" value="Genomic_DNA"/>
</dbReference>
<dbReference type="RefSeq" id="WP_381492700.1">
    <property type="nucleotide sequence ID" value="NZ_JBHTIK010000011.1"/>
</dbReference>
<dbReference type="SUPFAM" id="SSF48264">
    <property type="entry name" value="Cytochrome P450"/>
    <property type="match status" value="1"/>
</dbReference>
<dbReference type="InterPro" id="IPR002397">
    <property type="entry name" value="Cyt_P450_B"/>
</dbReference>
<reference evidence="4" key="1">
    <citation type="journal article" date="2019" name="Int. J. Syst. Evol. Microbiol.">
        <title>The Global Catalogue of Microorganisms (GCM) 10K type strain sequencing project: providing services to taxonomists for standard genome sequencing and annotation.</title>
        <authorList>
            <consortium name="The Broad Institute Genomics Platform"/>
            <consortium name="The Broad Institute Genome Sequencing Center for Infectious Disease"/>
            <person name="Wu L."/>
            <person name="Ma J."/>
        </authorList>
    </citation>
    <scope>NUCLEOTIDE SEQUENCE [LARGE SCALE GENOMIC DNA]</scope>
    <source>
        <strain evidence="4">CCUG 52537</strain>
    </source>
</reference>
<dbReference type="PROSITE" id="PS00086">
    <property type="entry name" value="CYTOCHROME_P450"/>
    <property type="match status" value="1"/>
</dbReference>
<dbReference type="InterPro" id="IPR017972">
    <property type="entry name" value="Cyt_P450_CS"/>
</dbReference>
<accession>A0ABW3C5M6</accession>
<sequence>MVQVIEASECPHFPKFDPLDPEQVVNPFPILAEARKEKPVFYMPEYDLWVVTRFKDVQTIYRDLKTYSNAEMHEPRMPRTPEVVKRKGEDWHIPMDGLLNRLDGADHMRVKKVLFNELTRAINGIDAWLNDWLNELVDGFIDDREVDIIESFSWCISVSTIARLLDASETDAAKFREWSENWFELSGSDQLTHEHADICWQGFADFEEFAIRLIDARRADPGNDIVSKLIEAQEKGAQLSYRELVTNILGLVVAATDTTANSIGMMMYSLAVDQDLQKRLRNEEALRASFIEELLRARGPLRGVVRKIYEPVELSGISIPAGATLYVHISSASRDEETFTDPEIFDPERANARKHFAFGSGARMCIGAALARLEIRKALDVFLDRVPQFGLSDPSQGLTYSQNIIGPALHSVKVCW</sequence>
<comment type="caution">
    <text evidence="3">The sequence shown here is derived from an EMBL/GenBank/DDBJ whole genome shotgun (WGS) entry which is preliminary data.</text>
</comment>